<comment type="caution">
    <text evidence="1">The sequence shown here is derived from an EMBL/GenBank/DDBJ whole genome shotgun (WGS) entry which is preliminary data.</text>
</comment>
<sequence>MPLIQCAKEWETVRANQLCRLLGYMERSKKMHGNPDTLLINTLSPHALCFCSVNTCARGISRTSIQEDRMVAVEEVITIRSGRIIECAFEDDQCTVYGWPDEFRMLNEASRYFRERKRRSFIKGTLVSGGKSALRNIYTLVISSTNNRFKFKFLLGIGTMSLSLQNALFLERLTFREQRTDDPGFDVHIRANDQTLLPVGTIPGISILDRFPIYTSDTRKSTVGTKLTCSMVQMEKKIQGEINAC</sequence>
<evidence type="ECO:0000313" key="1">
    <source>
        <dbReference type="EMBL" id="KAJ3986418.1"/>
    </source>
</evidence>
<dbReference type="EMBL" id="MU801941">
    <property type="protein sequence ID" value="KAJ3986418.1"/>
    <property type="molecule type" value="Genomic_DNA"/>
</dbReference>
<dbReference type="AlphaFoldDB" id="A0AA38Q2J4"/>
<protein>
    <submittedName>
        <fullName evidence="1">Uncharacterized protein</fullName>
    </submittedName>
</protein>
<proteinExistence type="predicted"/>
<reference evidence="1" key="1">
    <citation type="submission" date="2022-08" db="EMBL/GenBank/DDBJ databases">
        <authorList>
            <consortium name="DOE Joint Genome Institute"/>
            <person name="Min B."/>
            <person name="Riley R."/>
            <person name="Sierra-Patev S."/>
            <person name="Naranjo-Ortiz M."/>
            <person name="Looney B."/>
            <person name="Konkel Z."/>
            <person name="Slot J.C."/>
            <person name="Sakamoto Y."/>
            <person name="Steenwyk J.L."/>
            <person name="Rokas A."/>
            <person name="Carro J."/>
            <person name="Camarero S."/>
            <person name="Ferreira P."/>
            <person name="Molpeceres G."/>
            <person name="Ruiz-Duenas F.J."/>
            <person name="Serrano A."/>
            <person name="Henrissat B."/>
            <person name="Drula E."/>
            <person name="Hughes K.W."/>
            <person name="Mata J.L."/>
            <person name="Ishikawa N.K."/>
            <person name="Vargas-Isla R."/>
            <person name="Ushijima S."/>
            <person name="Smith C.A."/>
            <person name="Ahrendt S."/>
            <person name="Andreopoulos W."/>
            <person name="He G."/>
            <person name="Labutti K."/>
            <person name="Lipzen A."/>
            <person name="Ng V."/>
            <person name="Sandor L."/>
            <person name="Barry K."/>
            <person name="Martinez A.T."/>
            <person name="Xiao Y."/>
            <person name="Gibbons J.G."/>
            <person name="Terashima K."/>
            <person name="Hibbett D.S."/>
            <person name="Grigoriev I.V."/>
        </authorList>
    </citation>
    <scope>NUCLEOTIDE SEQUENCE</scope>
    <source>
        <strain evidence="1">TFB7829</strain>
    </source>
</reference>
<name>A0AA38Q2J4_9AGAR</name>
<dbReference type="Proteomes" id="UP001163850">
    <property type="component" value="Unassembled WGS sequence"/>
</dbReference>
<gene>
    <name evidence="1" type="ORF">F5890DRAFT_995394</name>
</gene>
<organism evidence="1 2">
    <name type="scientific">Lentinula detonsa</name>
    <dbReference type="NCBI Taxonomy" id="2804962"/>
    <lineage>
        <taxon>Eukaryota</taxon>
        <taxon>Fungi</taxon>
        <taxon>Dikarya</taxon>
        <taxon>Basidiomycota</taxon>
        <taxon>Agaricomycotina</taxon>
        <taxon>Agaricomycetes</taxon>
        <taxon>Agaricomycetidae</taxon>
        <taxon>Agaricales</taxon>
        <taxon>Marasmiineae</taxon>
        <taxon>Omphalotaceae</taxon>
        <taxon>Lentinula</taxon>
    </lineage>
</organism>
<evidence type="ECO:0000313" key="2">
    <source>
        <dbReference type="Proteomes" id="UP001163850"/>
    </source>
</evidence>
<accession>A0AA38Q2J4</accession>